<keyword evidence="2 6" id="KW-0812">Transmembrane</keyword>
<name>A0A4R3TJX2_9FIRM</name>
<keyword evidence="4 6" id="KW-1133">Transmembrane helix</keyword>
<dbReference type="PANTHER" id="PTHR30474:SF1">
    <property type="entry name" value="PEPTIDOGLYCAN GLYCOSYLTRANSFERASE MRDB"/>
    <property type="match status" value="1"/>
</dbReference>
<dbReference type="GO" id="GO:0051301">
    <property type="term" value="P:cell division"/>
    <property type="evidence" value="ECO:0007669"/>
    <property type="project" value="InterPro"/>
</dbReference>
<dbReference type="PANTHER" id="PTHR30474">
    <property type="entry name" value="CELL CYCLE PROTEIN"/>
    <property type="match status" value="1"/>
</dbReference>
<evidence type="ECO:0000256" key="6">
    <source>
        <dbReference type="SAM" id="Phobius"/>
    </source>
</evidence>
<dbReference type="AlphaFoldDB" id="A0A4R3TJX2"/>
<organism evidence="7 8">
    <name type="scientific">Longicatena caecimuris</name>
    <dbReference type="NCBI Taxonomy" id="1796635"/>
    <lineage>
        <taxon>Bacteria</taxon>
        <taxon>Bacillati</taxon>
        <taxon>Bacillota</taxon>
        <taxon>Erysipelotrichia</taxon>
        <taxon>Erysipelotrichales</taxon>
        <taxon>Erysipelotrichaceae</taxon>
        <taxon>Longicatena</taxon>
    </lineage>
</organism>
<evidence type="ECO:0000313" key="8">
    <source>
        <dbReference type="Proteomes" id="UP000295773"/>
    </source>
</evidence>
<comment type="caution">
    <text evidence="7">The sequence shown here is derived from an EMBL/GenBank/DDBJ whole genome shotgun (WGS) entry which is preliminary data.</text>
</comment>
<sequence length="402" mass="44603">MKVGLSRAKSPDKFDFVLMAYLIVMAITSFVSIYSSFGIVGAQAGMGYLTKQIMWFMAGFIALGVIMYLGNDSMFQFAKIAYWILMVCLIILFFARILYSLTGRVISIMQPTNGAISWFFLPGTSFQPSEFMKIVLIIITAGIIDEHNKEKVIDSFEMDVKLFIEVAKWALPPMVLILLQPDTGVVLIIGISLLAMLLCSGIRKEWIWLLAGLIIIFIAVFAYLYIFQFDLLTSMMGGSYKMRRITSWLDPESSINTDSYQQYMALLALGSAGVSGHGMQQFLVPIPEAQTDFIFAVIGQSWGLIGAVFILILCLGLDLHLCKIASISKNMFEKYLILGVLGMLLYQQVQNIGMIIGLLPITGITLPLISYGGSSMLSYLVAFGIIMNASAKAKKLSDYVYE</sequence>
<dbReference type="GO" id="GO:0005886">
    <property type="term" value="C:plasma membrane"/>
    <property type="evidence" value="ECO:0007669"/>
    <property type="project" value="TreeGrafter"/>
</dbReference>
<feature type="transmembrane region" description="Helical" evidence="6">
    <location>
        <begin position="368"/>
        <end position="387"/>
    </location>
</feature>
<feature type="transmembrane region" description="Helical" evidence="6">
    <location>
        <begin position="52"/>
        <end position="69"/>
    </location>
</feature>
<dbReference type="Pfam" id="PF01098">
    <property type="entry name" value="FTSW_RODA_SPOVE"/>
    <property type="match status" value="1"/>
</dbReference>
<dbReference type="InterPro" id="IPR001182">
    <property type="entry name" value="FtsW/RodA"/>
</dbReference>
<dbReference type="Proteomes" id="UP000295773">
    <property type="component" value="Unassembled WGS sequence"/>
</dbReference>
<evidence type="ECO:0000256" key="4">
    <source>
        <dbReference type="ARBA" id="ARBA00022989"/>
    </source>
</evidence>
<feature type="transmembrane region" description="Helical" evidence="6">
    <location>
        <begin position="16"/>
        <end position="40"/>
    </location>
</feature>
<evidence type="ECO:0000256" key="5">
    <source>
        <dbReference type="ARBA" id="ARBA00023136"/>
    </source>
</evidence>
<keyword evidence="8" id="KW-1185">Reference proteome</keyword>
<proteinExistence type="predicted"/>
<protein>
    <submittedName>
        <fullName evidence="7">Rod shape determining protein RodA</fullName>
    </submittedName>
</protein>
<feature type="transmembrane region" description="Helical" evidence="6">
    <location>
        <begin position="175"/>
        <end position="199"/>
    </location>
</feature>
<dbReference type="EMBL" id="SMBP01000004">
    <property type="protein sequence ID" value="TCU62398.1"/>
    <property type="molecule type" value="Genomic_DNA"/>
</dbReference>
<evidence type="ECO:0000256" key="2">
    <source>
        <dbReference type="ARBA" id="ARBA00022692"/>
    </source>
</evidence>
<feature type="transmembrane region" description="Helical" evidence="6">
    <location>
        <begin position="81"/>
        <end position="99"/>
    </location>
</feature>
<feature type="transmembrane region" description="Helical" evidence="6">
    <location>
        <begin position="206"/>
        <end position="226"/>
    </location>
</feature>
<keyword evidence="3" id="KW-0133">Cell shape</keyword>
<dbReference type="GeneID" id="73794217"/>
<comment type="subcellular location">
    <subcellularLocation>
        <location evidence="1">Membrane</location>
        <topology evidence="1">Multi-pass membrane protein</topology>
    </subcellularLocation>
</comment>
<evidence type="ECO:0000256" key="3">
    <source>
        <dbReference type="ARBA" id="ARBA00022960"/>
    </source>
</evidence>
<keyword evidence="5 6" id="KW-0472">Membrane</keyword>
<evidence type="ECO:0000313" key="7">
    <source>
        <dbReference type="EMBL" id="TCU62398.1"/>
    </source>
</evidence>
<evidence type="ECO:0000256" key="1">
    <source>
        <dbReference type="ARBA" id="ARBA00004141"/>
    </source>
</evidence>
<accession>A0A4R3TJX2</accession>
<gene>
    <name evidence="7" type="ORF">EDD61_10434</name>
</gene>
<reference evidence="7 8" key="1">
    <citation type="submission" date="2019-03" db="EMBL/GenBank/DDBJ databases">
        <title>Genomic Encyclopedia of Type Strains, Phase IV (KMG-IV): sequencing the most valuable type-strain genomes for metagenomic binning, comparative biology and taxonomic classification.</title>
        <authorList>
            <person name="Goeker M."/>
        </authorList>
    </citation>
    <scope>NUCLEOTIDE SEQUENCE [LARGE SCALE GENOMIC DNA]</scope>
    <source>
        <strain evidence="7 8">DSM 29481</strain>
    </source>
</reference>
<feature type="transmembrane region" description="Helical" evidence="6">
    <location>
        <begin position="335"/>
        <end position="362"/>
    </location>
</feature>
<dbReference type="RefSeq" id="WP_008690215.1">
    <property type="nucleotide sequence ID" value="NZ_AP024510.1"/>
</dbReference>
<dbReference type="GO" id="GO:0008360">
    <property type="term" value="P:regulation of cell shape"/>
    <property type="evidence" value="ECO:0007669"/>
    <property type="project" value="UniProtKB-KW"/>
</dbReference>
<dbReference type="PROSITE" id="PS00428">
    <property type="entry name" value="FTSW_RODA_SPOVE"/>
    <property type="match status" value="1"/>
</dbReference>
<dbReference type="GO" id="GO:0015648">
    <property type="term" value="F:lipid-linked peptidoglycan transporter activity"/>
    <property type="evidence" value="ECO:0007669"/>
    <property type="project" value="TreeGrafter"/>
</dbReference>
<feature type="transmembrane region" description="Helical" evidence="6">
    <location>
        <begin position="293"/>
        <end position="315"/>
    </location>
</feature>
<dbReference type="GO" id="GO:0032153">
    <property type="term" value="C:cell division site"/>
    <property type="evidence" value="ECO:0007669"/>
    <property type="project" value="TreeGrafter"/>
</dbReference>
<dbReference type="InterPro" id="IPR018365">
    <property type="entry name" value="Cell_cycle_FtsW-rel_CS"/>
</dbReference>